<organism evidence="3 4">
    <name type="scientific">Rosa chinensis</name>
    <name type="common">China rose</name>
    <dbReference type="NCBI Taxonomy" id="74649"/>
    <lineage>
        <taxon>Eukaryota</taxon>
        <taxon>Viridiplantae</taxon>
        <taxon>Streptophyta</taxon>
        <taxon>Embryophyta</taxon>
        <taxon>Tracheophyta</taxon>
        <taxon>Spermatophyta</taxon>
        <taxon>Magnoliopsida</taxon>
        <taxon>eudicotyledons</taxon>
        <taxon>Gunneridae</taxon>
        <taxon>Pentapetalae</taxon>
        <taxon>rosids</taxon>
        <taxon>fabids</taxon>
        <taxon>Rosales</taxon>
        <taxon>Rosaceae</taxon>
        <taxon>Rosoideae</taxon>
        <taxon>Rosoideae incertae sedis</taxon>
        <taxon>Rosa</taxon>
    </lineage>
</organism>
<name>A0A2P6PV69_ROSCH</name>
<dbReference type="EMBL" id="PDCK01000044">
    <property type="protein sequence ID" value="PRQ25796.1"/>
    <property type="molecule type" value="Genomic_DNA"/>
</dbReference>
<reference evidence="3 4" key="1">
    <citation type="journal article" date="2018" name="Nat. Genet.">
        <title>The Rosa genome provides new insights in the design of modern roses.</title>
        <authorList>
            <person name="Bendahmane M."/>
        </authorList>
    </citation>
    <scope>NUCLEOTIDE SEQUENCE [LARGE SCALE GENOMIC DNA]</scope>
    <source>
        <strain evidence="4">cv. Old Blush</strain>
    </source>
</reference>
<feature type="domain" description="Glycolipid transfer protein" evidence="2">
    <location>
        <begin position="24"/>
        <end position="164"/>
    </location>
</feature>
<evidence type="ECO:0000256" key="1">
    <source>
        <dbReference type="ARBA" id="ARBA00022448"/>
    </source>
</evidence>
<gene>
    <name evidence="3" type="ORF">RchiOBHm_Chr6g0287551</name>
</gene>
<accession>A0A2P6PV69</accession>
<evidence type="ECO:0000259" key="2">
    <source>
        <dbReference type="Pfam" id="PF08718"/>
    </source>
</evidence>
<dbReference type="InterPro" id="IPR036497">
    <property type="entry name" value="GLTP_sf"/>
</dbReference>
<dbReference type="Pfam" id="PF08718">
    <property type="entry name" value="GLTP"/>
    <property type="match status" value="1"/>
</dbReference>
<sequence>MAGSVFTSALEGMKHVKSENGEMLTKHFLDVCKQLLPVLDKFGAALSPVKSDVANNISRLETKYSSNPSEFNLLYSLVRPEIEAKTAKSSSSCTNALLWLTRGMDYLVELFRNLHDNPDWPLSKACTEAYNKTLKKWHNWIASSGFSVGIKLAPERKKFMEIIGETADLTSDIQKFCTNFSPLLEENHKFLDSVGMDNLKA</sequence>
<dbReference type="PANTHER" id="PTHR10219">
    <property type="entry name" value="GLYCOLIPID TRANSFER PROTEIN-RELATED"/>
    <property type="match status" value="1"/>
</dbReference>
<keyword evidence="1" id="KW-0813">Transport</keyword>
<dbReference type="GO" id="GO:0005829">
    <property type="term" value="C:cytosol"/>
    <property type="evidence" value="ECO:0007669"/>
    <property type="project" value="TreeGrafter"/>
</dbReference>
<comment type="caution">
    <text evidence="3">The sequence shown here is derived from an EMBL/GenBank/DDBJ whole genome shotgun (WGS) entry which is preliminary data.</text>
</comment>
<keyword evidence="4" id="KW-1185">Reference proteome</keyword>
<dbReference type="Gramene" id="PRQ25796">
    <property type="protein sequence ID" value="PRQ25796"/>
    <property type="gene ID" value="RchiOBHm_Chr6g0287551"/>
</dbReference>
<dbReference type="PANTHER" id="PTHR10219:SF25">
    <property type="entry name" value="PLECKSTRIN HOMOLOGY DOMAIN-CONTAINING FAMILY A MEMBER 8"/>
    <property type="match status" value="1"/>
</dbReference>
<dbReference type="SUPFAM" id="SSF110004">
    <property type="entry name" value="Glycolipid transfer protein, GLTP"/>
    <property type="match status" value="1"/>
</dbReference>
<dbReference type="Gene3D" id="1.10.3520.10">
    <property type="entry name" value="Glycolipid transfer protein"/>
    <property type="match status" value="1"/>
</dbReference>
<dbReference type="AlphaFoldDB" id="A0A2P6PV69"/>
<dbReference type="OMA" id="FRNLHDN"/>
<dbReference type="GO" id="GO:0016020">
    <property type="term" value="C:membrane"/>
    <property type="evidence" value="ECO:0007669"/>
    <property type="project" value="TreeGrafter"/>
</dbReference>
<dbReference type="FunFam" id="1.10.3520.10:FF:000004">
    <property type="entry name" value="Glycolipid transfer protein 1"/>
    <property type="match status" value="1"/>
</dbReference>
<evidence type="ECO:0000313" key="4">
    <source>
        <dbReference type="Proteomes" id="UP000238479"/>
    </source>
</evidence>
<protein>
    <submittedName>
        <fullName evidence="3">Putative glycolipid transfer protein</fullName>
    </submittedName>
</protein>
<dbReference type="GO" id="GO:1902388">
    <property type="term" value="F:ceramide 1-phosphate transfer activity"/>
    <property type="evidence" value="ECO:0007669"/>
    <property type="project" value="TreeGrafter"/>
</dbReference>
<dbReference type="InterPro" id="IPR014830">
    <property type="entry name" value="Glycolipid_transfer_prot_dom"/>
</dbReference>
<proteinExistence type="predicted"/>
<dbReference type="GO" id="GO:1902387">
    <property type="term" value="F:ceramide 1-phosphate binding"/>
    <property type="evidence" value="ECO:0007669"/>
    <property type="project" value="TreeGrafter"/>
</dbReference>
<dbReference type="Proteomes" id="UP000238479">
    <property type="component" value="Chromosome 6"/>
</dbReference>
<evidence type="ECO:0000313" key="3">
    <source>
        <dbReference type="EMBL" id="PRQ25796.1"/>
    </source>
</evidence>
<dbReference type="OrthoDB" id="205255at2759"/>